<keyword evidence="3" id="KW-1185">Reference proteome</keyword>
<evidence type="ECO:0000313" key="2">
    <source>
        <dbReference type="EMBL" id="KAL2824083.1"/>
    </source>
</evidence>
<accession>A0ABR4IB59</accession>
<dbReference type="Proteomes" id="UP001610446">
    <property type="component" value="Unassembled WGS sequence"/>
</dbReference>
<comment type="caution">
    <text evidence="2">The sequence shown here is derived from an EMBL/GenBank/DDBJ whole genome shotgun (WGS) entry which is preliminary data.</text>
</comment>
<proteinExistence type="predicted"/>
<gene>
    <name evidence="2" type="ORF">BJY01DRAFT_256524</name>
</gene>
<protein>
    <submittedName>
        <fullName evidence="2">Uncharacterized protein</fullName>
    </submittedName>
</protein>
<name>A0ABR4IB59_9EURO</name>
<evidence type="ECO:0000313" key="3">
    <source>
        <dbReference type="Proteomes" id="UP001610446"/>
    </source>
</evidence>
<evidence type="ECO:0000256" key="1">
    <source>
        <dbReference type="SAM" id="Coils"/>
    </source>
</evidence>
<reference evidence="2 3" key="1">
    <citation type="submission" date="2024-07" db="EMBL/GenBank/DDBJ databases">
        <title>Section-level genome sequencing and comparative genomics of Aspergillus sections Usti and Cavernicolus.</title>
        <authorList>
            <consortium name="Lawrence Berkeley National Laboratory"/>
            <person name="Nybo J.L."/>
            <person name="Vesth T.C."/>
            <person name="Theobald S."/>
            <person name="Frisvad J.C."/>
            <person name="Larsen T.O."/>
            <person name="Kjaerboelling I."/>
            <person name="Rothschild-Mancinelli K."/>
            <person name="Lyhne E.K."/>
            <person name="Kogle M.E."/>
            <person name="Barry K."/>
            <person name="Clum A."/>
            <person name="Na H."/>
            <person name="Ledsgaard L."/>
            <person name="Lin J."/>
            <person name="Lipzen A."/>
            <person name="Kuo A."/>
            <person name="Riley R."/>
            <person name="Mondo S."/>
            <person name="Labutti K."/>
            <person name="Haridas S."/>
            <person name="Pangalinan J."/>
            <person name="Salamov A.A."/>
            <person name="Simmons B.A."/>
            <person name="Magnuson J.K."/>
            <person name="Chen J."/>
            <person name="Drula E."/>
            <person name="Henrissat B."/>
            <person name="Wiebenga A."/>
            <person name="Lubbers R.J."/>
            <person name="Gomes A.C."/>
            <person name="Makela M.R."/>
            <person name="Stajich J."/>
            <person name="Grigoriev I.V."/>
            <person name="Mortensen U.H."/>
            <person name="De Vries R.P."/>
            <person name="Baker S.E."/>
            <person name="Andersen M.R."/>
        </authorList>
    </citation>
    <scope>NUCLEOTIDE SEQUENCE [LARGE SCALE GENOMIC DNA]</scope>
    <source>
        <strain evidence="2 3">CBS 123904</strain>
    </source>
</reference>
<sequence>MEADDFNSLYQKAFALALKSQAGVEQKDLDDGKSFFFPTKNTNTRILPASRHMPVALTNDYLFLEADYLYKPNEEYRQGTGSRSYVRRLVQYMRDARPADRDLTEEEKKKRRALREELEDAENDFLKAQEKAEARWQKEHDAKPSQTPDFSTWARANAAVFLSVHSDYRGIAARYSAFQIGILGDENWKREHDKLVQALNATEYSPR</sequence>
<organism evidence="2 3">
    <name type="scientific">Aspergillus pseudoustus</name>
    <dbReference type="NCBI Taxonomy" id="1810923"/>
    <lineage>
        <taxon>Eukaryota</taxon>
        <taxon>Fungi</taxon>
        <taxon>Dikarya</taxon>
        <taxon>Ascomycota</taxon>
        <taxon>Pezizomycotina</taxon>
        <taxon>Eurotiomycetes</taxon>
        <taxon>Eurotiomycetidae</taxon>
        <taxon>Eurotiales</taxon>
        <taxon>Aspergillaceae</taxon>
        <taxon>Aspergillus</taxon>
        <taxon>Aspergillus subgen. Nidulantes</taxon>
    </lineage>
</organism>
<feature type="coiled-coil region" evidence="1">
    <location>
        <begin position="101"/>
        <end position="135"/>
    </location>
</feature>
<dbReference type="EMBL" id="JBFXLU010000581">
    <property type="protein sequence ID" value="KAL2824083.1"/>
    <property type="molecule type" value="Genomic_DNA"/>
</dbReference>
<keyword evidence="1" id="KW-0175">Coiled coil</keyword>